<accession>A0A0T5NW52</accession>
<protein>
    <submittedName>
        <fullName evidence="2">Uncharacterized protein</fullName>
    </submittedName>
</protein>
<dbReference type="RefSeq" id="WP_057792080.1">
    <property type="nucleotide sequence ID" value="NZ_LAXJ01000007.1"/>
</dbReference>
<proteinExistence type="predicted"/>
<keyword evidence="1" id="KW-0732">Signal</keyword>
<sequence length="199" mass="21016">MKRLFALTFLAISTAIPAAFAEEGTIVLRDLTADIVPTVARSGADRDFDGNGPIMTLGTELTIGRNGRAVFASVIFSAREDGGDGTATSIRTAPTEVWRWQPSDGARFVSRIITDPVVTTRLRSVPGCAPIGCATIGPAEDGGLILTQRDLPGYLNAVTYLSDTTGDDISTDQNPHGDTSIRNISFDPIVVEFSSQLGG</sequence>
<evidence type="ECO:0000256" key="1">
    <source>
        <dbReference type="SAM" id="SignalP"/>
    </source>
</evidence>
<evidence type="ECO:0000313" key="3">
    <source>
        <dbReference type="Proteomes" id="UP000051295"/>
    </source>
</evidence>
<dbReference type="EMBL" id="LAXJ01000007">
    <property type="protein sequence ID" value="KRS13089.1"/>
    <property type="molecule type" value="Genomic_DNA"/>
</dbReference>
<keyword evidence="3" id="KW-1185">Reference proteome</keyword>
<feature type="signal peptide" evidence="1">
    <location>
        <begin position="1"/>
        <end position="21"/>
    </location>
</feature>
<dbReference type="OrthoDB" id="7741170at2"/>
<dbReference type="AlphaFoldDB" id="A0A0T5NW52"/>
<reference evidence="2 3" key="1">
    <citation type="submission" date="2015-04" db="EMBL/GenBank/DDBJ databases">
        <title>The draft genome sequence of Roseovarius sp.R12b.</title>
        <authorList>
            <person name="Li G."/>
            <person name="Lai Q."/>
            <person name="Shao Z."/>
            <person name="Yan P."/>
        </authorList>
    </citation>
    <scope>NUCLEOTIDE SEQUENCE [LARGE SCALE GENOMIC DNA]</scope>
    <source>
        <strain evidence="2 3">R12B</strain>
    </source>
</reference>
<evidence type="ECO:0000313" key="2">
    <source>
        <dbReference type="EMBL" id="KRS13089.1"/>
    </source>
</evidence>
<comment type="caution">
    <text evidence="2">The sequence shown here is derived from an EMBL/GenBank/DDBJ whole genome shotgun (WGS) entry which is preliminary data.</text>
</comment>
<dbReference type="PATRIC" id="fig|1641875.4.peg.4003"/>
<feature type="chain" id="PRO_5006663989" evidence="1">
    <location>
        <begin position="22"/>
        <end position="199"/>
    </location>
</feature>
<dbReference type="STRING" id="1641875.XM53_08015"/>
<gene>
    <name evidence="2" type="ORF">XM53_08015</name>
</gene>
<organism evidence="2 3">
    <name type="scientific">Roseovarius atlanticus</name>
    <dbReference type="NCBI Taxonomy" id="1641875"/>
    <lineage>
        <taxon>Bacteria</taxon>
        <taxon>Pseudomonadati</taxon>
        <taxon>Pseudomonadota</taxon>
        <taxon>Alphaproteobacteria</taxon>
        <taxon>Rhodobacterales</taxon>
        <taxon>Roseobacteraceae</taxon>
        <taxon>Roseovarius</taxon>
    </lineage>
</organism>
<dbReference type="Proteomes" id="UP000051295">
    <property type="component" value="Unassembled WGS sequence"/>
</dbReference>
<name>A0A0T5NW52_9RHOB</name>